<dbReference type="Proteomes" id="UP000002881">
    <property type="component" value="Chromosome"/>
</dbReference>
<evidence type="ECO:0000313" key="2">
    <source>
        <dbReference type="EMBL" id="AFK05881.1"/>
    </source>
</evidence>
<dbReference type="STRING" id="660470.Theba_0135"/>
<feature type="compositionally biased region" description="Basic and acidic residues" evidence="1">
    <location>
        <begin position="26"/>
        <end position="41"/>
    </location>
</feature>
<dbReference type="KEGG" id="mpg:Theba_0135"/>
<accession>I2F1S8</accession>
<dbReference type="HOGENOM" id="CLU_3272600_0_0_0"/>
<reference evidence="2 3" key="1">
    <citation type="journal article" date="2012" name="Genome Biol. Evol.">
        <title>Genome Sequence of the Mesophilic Thermotogales Bacterium Mesotoga prima MesG1.Ag.4.2 Reveals the Largest Thermotogales Genome To Date.</title>
        <authorList>
            <person name="Zhaxybayeva O."/>
            <person name="Swithers K.S."/>
            <person name="Foght J."/>
            <person name="Green A.G."/>
            <person name="Bruce D."/>
            <person name="Detter C."/>
            <person name="Han S."/>
            <person name="Teshima H."/>
            <person name="Han J."/>
            <person name="Woyke T."/>
            <person name="Pitluck S."/>
            <person name="Nolan M."/>
            <person name="Ivanova N."/>
            <person name="Pati A."/>
            <person name="Land M.L."/>
            <person name="Dlutek M."/>
            <person name="Doolittle W.F."/>
            <person name="Noll K.M."/>
            <person name="Nesbo C.L."/>
        </authorList>
    </citation>
    <scope>NUCLEOTIDE SEQUENCE [LARGE SCALE GENOMIC DNA]</scope>
    <source>
        <strain evidence="3">mesG1.Ag.4.2</strain>
    </source>
</reference>
<protein>
    <submittedName>
        <fullName evidence="2">Uncharacterized protein</fullName>
    </submittedName>
</protein>
<evidence type="ECO:0000256" key="1">
    <source>
        <dbReference type="SAM" id="MobiDB-lite"/>
    </source>
</evidence>
<proteinExistence type="predicted"/>
<dbReference type="AlphaFoldDB" id="I2F1S8"/>
<name>I2F1S8_9BACT</name>
<keyword evidence="3" id="KW-1185">Reference proteome</keyword>
<organism evidence="2 3">
    <name type="scientific">Mesotoga prima MesG1.Ag.4.2</name>
    <dbReference type="NCBI Taxonomy" id="660470"/>
    <lineage>
        <taxon>Bacteria</taxon>
        <taxon>Thermotogati</taxon>
        <taxon>Thermotogota</taxon>
        <taxon>Thermotogae</taxon>
        <taxon>Kosmotogales</taxon>
        <taxon>Kosmotogaceae</taxon>
        <taxon>Mesotoga</taxon>
    </lineage>
</organism>
<dbReference type="RefSeq" id="WP_014730046.1">
    <property type="nucleotide sequence ID" value="NC_017934.1"/>
</dbReference>
<sequence length="41" mass="4558">MSKKSKPAKPKPNSSVLPPKPIFEGGHQKKDSGEKVEERKK</sequence>
<evidence type="ECO:0000313" key="3">
    <source>
        <dbReference type="Proteomes" id="UP000002881"/>
    </source>
</evidence>
<gene>
    <name evidence="2" type="ORF">Theba_0135</name>
</gene>
<dbReference type="GeneID" id="87108532"/>
<feature type="region of interest" description="Disordered" evidence="1">
    <location>
        <begin position="1"/>
        <end position="41"/>
    </location>
</feature>
<dbReference type="EMBL" id="CP003532">
    <property type="protein sequence ID" value="AFK05881.1"/>
    <property type="molecule type" value="Genomic_DNA"/>
</dbReference>